<gene>
    <name evidence="1" type="ORF">EVAR_44402_1</name>
</gene>
<proteinExistence type="predicted"/>
<organism evidence="1 2">
    <name type="scientific">Eumeta variegata</name>
    <name type="common">Bagworm moth</name>
    <name type="synonym">Eumeta japonica</name>
    <dbReference type="NCBI Taxonomy" id="151549"/>
    <lineage>
        <taxon>Eukaryota</taxon>
        <taxon>Metazoa</taxon>
        <taxon>Ecdysozoa</taxon>
        <taxon>Arthropoda</taxon>
        <taxon>Hexapoda</taxon>
        <taxon>Insecta</taxon>
        <taxon>Pterygota</taxon>
        <taxon>Neoptera</taxon>
        <taxon>Endopterygota</taxon>
        <taxon>Lepidoptera</taxon>
        <taxon>Glossata</taxon>
        <taxon>Ditrysia</taxon>
        <taxon>Tineoidea</taxon>
        <taxon>Psychidae</taxon>
        <taxon>Oiketicinae</taxon>
        <taxon>Eumeta</taxon>
    </lineage>
</organism>
<evidence type="ECO:0000313" key="1">
    <source>
        <dbReference type="EMBL" id="GBP65757.1"/>
    </source>
</evidence>
<dbReference type="PANTHER" id="PTHR47027">
    <property type="entry name" value="REVERSE TRANSCRIPTASE DOMAIN-CONTAINING PROTEIN"/>
    <property type="match status" value="1"/>
</dbReference>
<sequence>MRLKGKVVVELPNADPSILIDLALIRANEGAAVLASSYQKHYLNVETVTNLRENKSMIDFIVVDDGLRSKVMDTGAYHGANSGTDHFLVVCRIKALCQRWRHDAKIITTELERIKVDLEKAYDKMKRNDLWRILSIHGVSSGLTQALQSLYRGSSACIRINGAYTDWFDIRRVVRQGYLASP</sequence>
<reference evidence="1 2" key="1">
    <citation type="journal article" date="2019" name="Commun. Biol.">
        <title>The bagworm genome reveals a unique fibroin gene that provides high tensile strength.</title>
        <authorList>
            <person name="Kono N."/>
            <person name="Nakamura H."/>
            <person name="Ohtoshi R."/>
            <person name="Tomita M."/>
            <person name="Numata K."/>
            <person name="Arakawa K."/>
        </authorList>
    </citation>
    <scope>NUCLEOTIDE SEQUENCE [LARGE SCALE GENOMIC DNA]</scope>
</reference>
<dbReference type="PANTHER" id="PTHR47027:SF20">
    <property type="entry name" value="REVERSE TRANSCRIPTASE-LIKE PROTEIN WITH RNA-DIRECTED DNA POLYMERASE DOMAIN"/>
    <property type="match status" value="1"/>
</dbReference>
<comment type="caution">
    <text evidence="1">The sequence shown here is derived from an EMBL/GenBank/DDBJ whole genome shotgun (WGS) entry which is preliminary data.</text>
</comment>
<dbReference type="EMBL" id="BGZK01000938">
    <property type="protein sequence ID" value="GBP65757.1"/>
    <property type="molecule type" value="Genomic_DNA"/>
</dbReference>
<dbReference type="Proteomes" id="UP000299102">
    <property type="component" value="Unassembled WGS sequence"/>
</dbReference>
<keyword evidence="2" id="KW-1185">Reference proteome</keyword>
<dbReference type="AlphaFoldDB" id="A0A4C1XU84"/>
<accession>A0A4C1XU84</accession>
<protein>
    <submittedName>
        <fullName evidence="1">Uncharacterized protein</fullName>
    </submittedName>
</protein>
<evidence type="ECO:0000313" key="2">
    <source>
        <dbReference type="Proteomes" id="UP000299102"/>
    </source>
</evidence>
<name>A0A4C1XU84_EUMVA</name>
<dbReference type="STRING" id="151549.A0A4C1XU84"/>
<dbReference type="OrthoDB" id="7362285at2759"/>